<dbReference type="RefSeq" id="WP_189583596.1">
    <property type="nucleotide sequence ID" value="NZ_BMYV01000001.1"/>
</dbReference>
<sequence>MTAIKHLVESTEALCISLDDATGWEHHYSKQLRRFVNNNEMTHRRVISKFKSMIDHDEGLLNSIDNELIQLCFPAESKEFEEQRIKQFISLLESKTEFVKRLFLIPNSSLIGFE</sequence>
<organism evidence="1 2">
    <name type="scientific">Litorimonas cladophorae</name>
    <dbReference type="NCBI Taxonomy" id="1220491"/>
    <lineage>
        <taxon>Bacteria</taxon>
        <taxon>Pseudomonadati</taxon>
        <taxon>Pseudomonadota</taxon>
        <taxon>Alphaproteobacteria</taxon>
        <taxon>Maricaulales</taxon>
        <taxon>Robiginitomaculaceae</taxon>
    </lineage>
</organism>
<name>A0A918KKN3_9PROT</name>
<dbReference type="Proteomes" id="UP000600865">
    <property type="component" value="Unassembled WGS sequence"/>
</dbReference>
<reference evidence="1 2" key="1">
    <citation type="journal article" date="2014" name="Int. J. Syst. Evol. Microbiol.">
        <title>Complete genome sequence of Corynebacterium casei LMG S-19264T (=DSM 44701T), isolated from a smear-ripened cheese.</title>
        <authorList>
            <consortium name="US DOE Joint Genome Institute (JGI-PGF)"/>
            <person name="Walter F."/>
            <person name="Albersmeier A."/>
            <person name="Kalinowski J."/>
            <person name="Ruckert C."/>
        </authorList>
    </citation>
    <scope>NUCLEOTIDE SEQUENCE [LARGE SCALE GENOMIC DNA]</scope>
    <source>
        <strain evidence="1 2">KCTC 23968</strain>
    </source>
</reference>
<proteinExistence type="predicted"/>
<dbReference type="EMBL" id="BMYV01000001">
    <property type="protein sequence ID" value="GGX66003.1"/>
    <property type="molecule type" value="Genomic_DNA"/>
</dbReference>
<protein>
    <submittedName>
        <fullName evidence="1">Uncharacterized protein</fullName>
    </submittedName>
</protein>
<accession>A0A918KKN3</accession>
<evidence type="ECO:0000313" key="1">
    <source>
        <dbReference type="EMBL" id="GGX66003.1"/>
    </source>
</evidence>
<gene>
    <name evidence="1" type="ORF">GCM10011309_15380</name>
</gene>
<comment type="caution">
    <text evidence="1">The sequence shown here is derived from an EMBL/GenBank/DDBJ whole genome shotgun (WGS) entry which is preliminary data.</text>
</comment>
<evidence type="ECO:0000313" key="2">
    <source>
        <dbReference type="Proteomes" id="UP000600865"/>
    </source>
</evidence>
<dbReference type="AlphaFoldDB" id="A0A918KKN3"/>
<keyword evidence="2" id="KW-1185">Reference proteome</keyword>